<sequence length="262" mass="28753">MHSFQSRICSHPQVIPDDVDIQRLAHAVDRVHDVGDHLDRNLQRENTAERVARIINRRGDKCGRCSGTWGIGSHIGKVDITRLHFDCSRECLSQARIGICSVDEVGGIISLFGDRVDDVAFWADQKDIVISLVGHHRSQTSVKTLVVHVIGRSADATVEQMFLPGGIGIRINIGGAQYLGRIALNAIPCHGEPLQRGCRRGVARQGSGVGIHPLDQRHQRAASVVGHRVKLGFHTVHGRPLKRKGADRDQNCGDGQNKPDNQ</sequence>
<protein>
    <submittedName>
        <fullName evidence="2">Uncharacterized protein</fullName>
    </submittedName>
</protein>
<evidence type="ECO:0000313" key="2">
    <source>
        <dbReference type="EMBL" id="CRL09916.1"/>
    </source>
</evidence>
<dbReference type="Proteomes" id="UP000043764">
    <property type="component" value="Unassembled WGS sequence"/>
</dbReference>
<dbReference type="AlphaFoldDB" id="A0A0H5CYE8"/>
<evidence type="ECO:0000256" key="1">
    <source>
        <dbReference type="SAM" id="MobiDB-lite"/>
    </source>
</evidence>
<accession>A0A0H5CYE8</accession>
<reference evidence="3" key="1">
    <citation type="submission" date="2015-05" db="EMBL/GenBank/DDBJ databases">
        <authorList>
            <person name="Rodrigo-Torres Lidia"/>
            <person name="Arahal R.David."/>
        </authorList>
    </citation>
    <scope>NUCLEOTIDE SEQUENCE [LARGE SCALE GENOMIC DNA]</scope>
    <source>
        <strain evidence="3">CECT 7321</strain>
    </source>
</reference>
<organism evidence="2 3">
    <name type="scientific">Phaeobacter italicus</name>
    <dbReference type="NCBI Taxonomy" id="481446"/>
    <lineage>
        <taxon>Bacteria</taxon>
        <taxon>Pseudomonadati</taxon>
        <taxon>Pseudomonadota</taxon>
        <taxon>Alphaproteobacteria</taxon>
        <taxon>Rhodobacterales</taxon>
        <taxon>Roseobacteraceae</taxon>
        <taxon>Phaeobacter</taxon>
    </lineage>
</organism>
<proteinExistence type="predicted"/>
<feature type="region of interest" description="Disordered" evidence="1">
    <location>
        <begin position="238"/>
        <end position="262"/>
    </location>
</feature>
<keyword evidence="3" id="KW-1185">Reference proteome</keyword>
<dbReference type="EMBL" id="CVRL01000008">
    <property type="protein sequence ID" value="CRL09916.1"/>
    <property type="molecule type" value="Genomic_DNA"/>
</dbReference>
<name>A0A0H5CYE8_9RHOB</name>
<evidence type="ECO:0000313" key="3">
    <source>
        <dbReference type="Proteomes" id="UP000043764"/>
    </source>
</evidence>
<gene>
    <name evidence="2" type="ORF">NIT7321_00753</name>
</gene>